<protein>
    <submittedName>
        <fullName evidence="1">Uncharacterized protein</fullName>
    </submittedName>
</protein>
<proteinExistence type="predicted"/>
<name>A0A449H8T0_NOCFR</name>
<dbReference type="EMBL" id="CAACYE010000005">
    <property type="protein sequence ID" value="VFA87181.1"/>
    <property type="molecule type" value="Genomic_DNA"/>
</dbReference>
<accession>A0A449H8T0</accession>
<dbReference type="RefSeq" id="WP_137354061.1">
    <property type="nucleotide sequence ID" value="NZ_CAACYE020000001.1"/>
</dbReference>
<organism evidence="1">
    <name type="scientific">Nocardia farcinica</name>
    <dbReference type="NCBI Taxonomy" id="37329"/>
    <lineage>
        <taxon>Bacteria</taxon>
        <taxon>Bacillati</taxon>
        <taxon>Actinomycetota</taxon>
        <taxon>Actinomycetes</taxon>
        <taxon>Mycobacteriales</taxon>
        <taxon>Nocardiaceae</taxon>
        <taxon>Nocardia</taxon>
    </lineage>
</organism>
<reference evidence="1" key="1">
    <citation type="submission" date="2019-02" db="EMBL/GenBank/DDBJ databases">
        <authorList>
            <consortium name="Pathogen Informatics"/>
        </authorList>
    </citation>
    <scope>NUCLEOTIDE SEQUENCE</scope>
    <source>
        <strain evidence="1">3012STDY6733949</strain>
    </source>
</reference>
<evidence type="ECO:0000313" key="1">
    <source>
        <dbReference type="EMBL" id="VFA87181.1"/>
    </source>
</evidence>
<dbReference type="AlphaFoldDB" id="A0A449H8T0"/>
<gene>
    <name evidence="1" type="ORF">NCTC1935_05058</name>
</gene>
<sequence>MTLSERLRDATTEPVTAGKLNFGHIGHWLAIDEDGYIVRAQIVSIAHNPTGEVEGKIGQGKVTVYVRIGKSSNESRIIDFEFHRSDELEIVLPAVRDDLDAPR</sequence>